<sequence length="125" mass="13760">MVDKKKHSLEAIFSYWIGDLVMSLLGSKCACRFNYKLLCHTTFTISNVVGPLEEISLAGNPLSSIKVNTSSLPQAITMHMLSYAGKAEMQILVAKDIIPDPQFLAKCLEDALLDMKEAALRTNTP</sequence>
<organism evidence="2 3">
    <name type="scientific">Hibiscus syriacus</name>
    <name type="common">Rose of Sharon</name>
    <dbReference type="NCBI Taxonomy" id="106335"/>
    <lineage>
        <taxon>Eukaryota</taxon>
        <taxon>Viridiplantae</taxon>
        <taxon>Streptophyta</taxon>
        <taxon>Embryophyta</taxon>
        <taxon>Tracheophyta</taxon>
        <taxon>Spermatophyta</taxon>
        <taxon>Magnoliopsida</taxon>
        <taxon>eudicotyledons</taxon>
        <taxon>Gunneridae</taxon>
        <taxon>Pentapetalae</taxon>
        <taxon>rosids</taxon>
        <taxon>malvids</taxon>
        <taxon>Malvales</taxon>
        <taxon>Malvaceae</taxon>
        <taxon>Malvoideae</taxon>
        <taxon>Hibiscus</taxon>
    </lineage>
</organism>
<dbReference type="GO" id="GO:0019432">
    <property type="term" value="P:triglyceride biosynthetic process"/>
    <property type="evidence" value="ECO:0007669"/>
    <property type="project" value="TreeGrafter"/>
</dbReference>
<reference evidence="2" key="1">
    <citation type="submission" date="2019-09" db="EMBL/GenBank/DDBJ databases">
        <title>Draft genome information of white flower Hibiscus syriacus.</title>
        <authorList>
            <person name="Kim Y.-M."/>
        </authorList>
    </citation>
    <scope>NUCLEOTIDE SEQUENCE [LARGE SCALE GENOMIC DNA]</scope>
    <source>
        <strain evidence="2">YM2019G1</strain>
    </source>
</reference>
<dbReference type="Pfam" id="PF06974">
    <property type="entry name" value="WS_DGAT_C"/>
    <property type="match status" value="1"/>
</dbReference>
<dbReference type="GO" id="GO:0008374">
    <property type="term" value="F:O-acyltransferase activity"/>
    <property type="evidence" value="ECO:0007669"/>
    <property type="project" value="InterPro"/>
</dbReference>
<evidence type="ECO:0000313" key="3">
    <source>
        <dbReference type="Proteomes" id="UP000436088"/>
    </source>
</evidence>
<gene>
    <name evidence="2" type="ORF">F3Y22_tig00011761pilonHSYRG00091</name>
</gene>
<comment type="caution">
    <text evidence="2">The sequence shown here is derived from an EMBL/GenBank/DDBJ whole genome shotgun (WGS) entry which is preliminary data.</text>
</comment>
<feature type="domain" description="O-acyltransferase WSD1 C-terminal" evidence="1">
    <location>
        <begin position="2"/>
        <end position="116"/>
    </location>
</feature>
<dbReference type="GO" id="GO:0005886">
    <property type="term" value="C:plasma membrane"/>
    <property type="evidence" value="ECO:0007669"/>
    <property type="project" value="TreeGrafter"/>
</dbReference>
<name>A0A6A3C5R5_HIBSY</name>
<evidence type="ECO:0000313" key="2">
    <source>
        <dbReference type="EMBL" id="KAE8723747.1"/>
    </source>
</evidence>
<dbReference type="AlphaFoldDB" id="A0A6A3C5R5"/>
<dbReference type="PANTHER" id="PTHR31650:SF41">
    <property type="entry name" value="O-ACYLTRANSFERASE WSD1-LIKE ISOFORM X1"/>
    <property type="match status" value="1"/>
</dbReference>
<keyword evidence="3" id="KW-1185">Reference proteome</keyword>
<protein>
    <recommendedName>
        <fullName evidence="1">O-acyltransferase WSD1 C-terminal domain-containing protein</fullName>
    </recommendedName>
</protein>
<accession>A0A6A3C5R5</accession>
<proteinExistence type="predicted"/>
<dbReference type="Proteomes" id="UP000436088">
    <property type="component" value="Unassembled WGS sequence"/>
</dbReference>
<evidence type="ECO:0000259" key="1">
    <source>
        <dbReference type="Pfam" id="PF06974"/>
    </source>
</evidence>
<dbReference type="InterPro" id="IPR009721">
    <property type="entry name" value="O-acyltransferase_WSD1_C"/>
</dbReference>
<dbReference type="InterPro" id="IPR045034">
    <property type="entry name" value="O-acyltransferase_WSD1-like"/>
</dbReference>
<dbReference type="PANTHER" id="PTHR31650">
    <property type="entry name" value="O-ACYLTRANSFERASE (WSD1-LIKE) FAMILY PROTEIN"/>
    <property type="match status" value="1"/>
</dbReference>
<dbReference type="EMBL" id="VEPZ02000505">
    <property type="protein sequence ID" value="KAE8723747.1"/>
    <property type="molecule type" value="Genomic_DNA"/>
</dbReference>